<dbReference type="STRING" id="488533.SAMN04487960_102461"/>
<name>A0A1H2TJ71_9GAMM</name>
<keyword evidence="1 3" id="KW-0808">Transferase</keyword>
<evidence type="ECO:0000256" key="1">
    <source>
        <dbReference type="ARBA" id="ARBA00022679"/>
    </source>
</evidence>
<dbReference type="AlphaFoldDB" id="A0A1H2TJ71"/>
<gene>
    <name evidence="3" type="ORF">SAMN04487960_102461</name>
</gene>
<dbReference type="PANTHER" id="PTHR46401:SF2">
    <property type="entry name" value="GLYCOSYLTRANSFERASE WBBK-RELATED"/>
    <property type="match status" value="1"/>
</dbReference>
<dbReference type="GO" id="GO:0009103">
    <property type="term" value="P:lipopolysaccharide biosynthetic process"/>
    <property type="evidence" value="ECO:0007669"/>
    <property type="project" value="TreeGrafter"/>
</dbReference>
<feature type="domain" description="Glycosyl transferase family 1" evidence="2">
    <location>
        <begin position="159"/>
        <end position="313"/>
    </location>
</feature>
<dbReference type="InterPro" id="IPR001296">
    <property type="entry name" value="Glyco_trans_1"/>
</dbReference>
<protein>
    <submittedName>
        <fullName evidence="3">Glycosyltransferase involved in cell wall bisynthesis</fullName>
    </submittedName>
</protein>
<evidence type="ECO:0000259" key="2">
    <source>
        <dbReference type="Pfam" id="PF00534"/>
    </source>
</evidence>
<dbReference type="Proteomes" id="UP000199675">
    <property type="component" value="Unassembled WGS sequence"/>
</dbReference>
<dbReference type="Gene3D" id="3.40.50.2000">
    <property type="entry name" value="Glycogen Phosphorylase B"/>
    <property type="match status" value="2"/>
</dbReference>
<dbReference type="CDD" id="cd03801">
    <property type="entry name" value="GT4_PimA-like"/>
    <property type="match status" value="1"/>
</dbReference>
<sequence length="346" mass="38810">MQNSFGVWFPAIRTGTGTDLYTLRLVDALSRRGVKAGITWLPRRAEYLPWSVRKPPTPAWADLVHVNSWLHPHFISSDLPIIATIHSCVHDECLSSYKSFSQALYHDNWVYKIEHQVVSSARLVTAVSEYSALVAGKAFRRSDVIPVHNWIDTEQFAPRRTQESHRPFRLLYVGSMIIRKGVDLLLNIMEALGGGYELLFTGEMVDLEKYGSVPANIRPIGRVHGDRNLATLYNDCDALLFPSRLEGFGLVALEAAACGLPVIASRSSSLPEVILDGETGFLCDVDDVEKFVEAARRLKEDARLCERLSRNARIRAATLFSEDKAIDAYLEIYRKALESPTPTFMS</sequence>
<evidence type="ECO:0000313" key="4">
    <source>
        <dbReference type="Proteomes" id="UP000199675"/>
    </source>
</evidence>
<reference evidence="3 4" key="1">
    <citation type="submission" date="2016-10" db="EMBL/GenBank/DDBJ databases">
        <authorList>
            <person name="de Groot N.N."/>
        </authorList>
    </citation>
    <scope>NUCLEOTIDE SEQUENCE [LARGE SCALE GENOMIC DNA]</scope>
    <source>
        <strain evidence="3 4">CGMCC 1.7059</strain>
    </source>
</reference>
<dbReference type="Pfam" id="PF00534">
    <property type="entry name" value="Glycos_transf_1"/>
    <property type="match status" value="1"/>
</dbReference>
<proteinExistence type="predicted"/>
<dbReference type="EMBL" id="FNNE01000002">
    <property type="protein sequence ID" value="SDW43961.1"/>
    <property type="molecule type" value="Genomic_DNA"/>
</dbReference>
<dbReference type="GO" id="GO:0016757">
    <property type="term" value="F:glycosyltransferase activity"/>
    <property type="evidence" value="ECO:0007669"/>
    <property type="project" value="InterPro"/>
</dbReference>
<keyword evidence="4" id="KW-1185">Reference proteome</keyword>
<dbReference type="PANTHER" id="PTHR46401">
    <property type="entry name" value="GLYCOSYLTRANSFERASE WBBK-RELATED"/>
    <property type="match status" value="1"/>
</dbReference>
<organism evidence="3 4">
    <name type="scientific">Marinobacter mobilis</name>
    <dbReference type="NCBI Taxonomy" id="488533"/>
    <lineage>
        <taxon>Bacteria</taxon>
        <taxon>Pseudomonadati</taxon>
        <taxon>Pseudomonadota</taxon>
        <taxon>Gammaproteobacteria</taxon>
        <taxon>Pseudomonadales</taxon>
        <taxon>Marinobacteraceae</taxon>
        <taxon>Marinobacter</taxon>
    </lineage>
</organism>
<evidence type="ECO:0000313" key="3">
    <source>
        <dbReference type="EMBL" id="SDW43961.1"/>
    </source>
</evidence>
<accession>A0A1H2TJ71</accession>
<dbReference type="SUPFAM" id="SSF53756">
    <property type="entry name" value="UDP-Glycosyltransferase/glycogen phosphorylase"/>
    <property type="match status" value="1"/>
</dbReference>